<dbReference type="AlphaFoldDB" id="A0ABD3ZZ86"/>
<evidence type="ECO:0000313" key="1">
    <source>
        <dbReference type="EMBL" id="KIL33542.1"/>
    </source>
</evidence>
<evidence type="ECO:0000313" key="2">
    <source>
        <dbReference type="Proteomes" id="UP000031970"/>
    </source>
</evidence>
<dbReference type="EMBL" id="JSXS01000011">
    <property type="protein sequence ID" value="KIL33542.1"/>
    <property type="molecule type" value="Genomic_DNA"/>
</dbReference>
<proteinExistence type="predicted"/>
<dbReference type="Proteomes" id="UP000031970">
    <property type="component" value="Unassembled WGS sequence"/>
</dbReference>
<sequence>MKVLIFLSSLTAIGSSILGRWLGMLDDSYAVGDVWFIGCFSWIDFTSNID</sequence>
<accession>A0ABD3ZZ86</accession>
<comment type="caution">
    <text evidence="1">The sequence shown here is derived from an EMBL/GenBank/DDBJ whole genome shotgun (WGS) entry which is preliminary data.</text>
</comment>
<gene>
    <name evidence="1" type="ORF">B4067_2095</name>
</gene>
<organism evidence="1 2">
    <name type="scientific">Bacillus subtilis subsp. subtilis</name>
    <dbReference type="NCBI Taxonomy" id="135461"/>
    <lineage>
        <taxon>Bacteria</taxon>
        <taxon>Bacillati</taxon>
        <taxon>Bacillota</taxon>
        <taxon>Bacilli</taxon>
        <taxon>Bacillales</taxon>
        <taxon>Bacillaceae</taxon>
        <taxon>Bacillus</taxon>
    </lineage>
</organism>
<protein>
    <submittedName>
        <fullName evidence="1">Uncharacterized protein</fullName>
    </submittedName>
</protein>
<reference evidence="1 2" key="1">
    <citation type="submission" date="2014-11" db="EMBL/GenBank/DDBJ databases">
        <title>Draft Genome Sequences of Nine Bacillus subtilis Strains that Form Spores with High Heat-Resistance.</title>
        <authorList>
            <person name="Krawcyk A.O."/>
            <person name="Berendsen E.M."/>
            <person name="de Jong A."/>
            <person name="Holsappel S."/>
            <person name="Eijlander R.T."/>
            <person name="Wells-Bennik M."/>
            <person name="Kuipers O.P."/>
        </authorList>
    </citation>
    <scope>NUCLEOTIDE SEQUENCE [LARGE SCALE GENOMIC DNA]</scope>
    <source>
        <strain evidence="1 2">B4067</strain>
    </source>
</reference>
<name>A0ABD3ZZ86_BACIU</name>